<evidence type="ECO:0000259" key="2">
    <source>
        <dbReference type="Pfam" id="PF03724"/>
    </source>
</evidence>
<evidence type="ECO:0000313" key="3">
    <source>
        <dbReference type="EMBL" id="MBD8892946.1"/>
    </source>
</evidence>
<feature type="chain" id="PRO_5047013575" evidence="1">
    <location>
        <begin position="24"/>
        <end position="282"/>
    </location>
</feature>
<protein>
    <submittedName>
        <fullName evidence="3">META domain-containing protein</fullName>
    </submittedName>
</protein>
<sequence>MKRVAHTLLALTLLFAAGTAAKADEVLLQSAKSGLYVTVVNGTLAAWARDARQATKLDTVRLDGNKIAFRDIRSGTYVRAGVGQNTMLAAGSPHIRSWETFELNRIGRGEVALRSGQNGLYVRAGVGPRSHLAAVSQRARGWEAFRMVDVRNTGGHNAGGGIDLRALSGDYRITHAAADNGFLVRLGQELAGSARMSIQRRGILSATVGCNSISAQISVENGQFRTRGQPMSTKMGCPIRAQSLLETRISQILTEARTVERDRQTVTLRARNGAELLKLRRI</sequence>
<dbReference type="InterPro" id="IPR038670">
    <property type="entry name" value="HslJ-like_sf"/>
</dbReference>
<reference evidence="3 4" key="2">
    <citation type="journal article" date="2021" name="Int. J. Syst. Evol. Microbiol.">
        <title>Roseibium litorale sp. nov., isolated from a tidal flat sediment and proposal for the reclassification of Labrenzia polysiphoniae as Roseibium polysiphoniae comb. nov.</title>
        <authorList>
            <person name="Liu Y."/>
            <person name="Pei T."/>
            <person name="Du J."/>
            <person name="Chao M."/>
            <person name="Deng M.R."/>
            <person name="Zhu H."/>
        </authorList>
    </citation>
    <scope>NUCLEOTIDE SEQUENCE [LARGE SCALE GENOMIC DNA]</scope>
    <source>
        <strain evidence="3 4">4C16A</strain>
    </source>
</reference>
<keyword evidence="1" id="KW-0732">Signal</keyword>
<dbReference type="Proteomes" id="UP000632063">
    <property type="component" value="Unassembled WGS sequence"/>
</dbReference>
<proteinExistence type="predicted"/>
<dbReference type="Pfam" id="PF03724">
    <property type="entry name" value="META"/>
    <property type="match status" value="1"/>
</dbReference>
<dbReference type="InterPro" id="IPR008999">
    <property type="entry name" value="Actin-crosslinking"/>
</dbReference>
<dbReference type="Gene3D" id="2.40.128.270">
    <property type="match status" value="1"/>
</dbReference>
<accession>A0ABR9CRR2</accession>
<organism evidence="3 4">
    <name type="scientific">Roseibium litorale</name>
    <dbReference type="NCBI Taxonomy" id="2803841"/>
    <lineage>
        <taxon>Bacteria</taxon>
        <taxon>Pseudomonadati</taxon>
        <taxon>Pseudomonadota</taxon>
        <taxon>Alphaproteobacteria</taxon>
        <taxon>Hyphomicrobiales</taxon>
        <taxon>Stappiaceae</taxon>
        <taxon>Roseibium</taxon>
    </lineage>
</organism>
<evidence type="ECO:0000313" key="4">
    <source>
        <dbReference type="Proteomes" id="UP000632063"/>
    </source>
</evidence>
<dbReference type="Gene3D" id="2.80.10.50">
    <property type="match status" value="1"/>
</dbReference>
<evidence type="ECO:0000256" key="1">
    <source>
        <dbReference type="SAM" id="SignalP"/>
    </source>
</evidence>
<keyword evidence="4" id="KW-1185">Reference proteome</keyword>
<comment type="caution">
    <text evidence="3">The sequence shown here is derived from an EMBL/GenBank/DDBJ whole genome shotgun (WGS) entry which is preliminary data.</text>
</comment>
<name>A0ABR9CRR2_9HYPH</name>
<reference evidence="4" key="1">
    <citation type="submission" date="2020-09" db="EMBL/GenBank/DDBJ databases">
        <title>The genome sequence of strain Labrenzia suaedae 4C16A.</title>
        <authorList>
            <person name="Liu Y."/>
        </authorList>
    </citation>
    <scope>NUCLEOTIDE SEQUENCE [LARGE SCALE GENOMIC DNA]</scope>
    <source>
        <strain evidence="4">4C16A</strain>
    </source>
</reference>
<dbReference type="RefSeq" id="WP_192149074.1">
    <property type="nucleotide sequence ID" value="NZ_JACYXI010000010.1"/>
</dbReference>
<dbReference type="EMBL" id="JACYXI010000010">
    <property type="protein sequence ID" value="MBD8892946.1"/>
    <property type="molecule type" value="Genomic_DNA"/>
</dbReference>
<feature type="domain" description="DUF306" evidence="2">
    <location>
        <begin position="194"/>
        <end position="279"/>
    </location>
</feature>
<dbReference type="CDD" id="cd00257">
    <property type="entry name" value="beta-trefoil_FSCN-like"/>
    <property type="match status" value="1"/>
</dbReference>
<dbReference type="SUPFAM" id="SSF50405">
    <property type="entry name" value="Actin-crosslinking proteins"/>
    <property type="match status" value="1"/>
</dbReference>
<gene>
    <name evidence="3" type="ORF">IG616_15500</name>
</gene>
<feature type="signal peptide" evidence="1">
    <location>
        <begin position="1"/>
        <end position="23"/>
    </location>
</feature>
<dbReference type="InterPro" id="IPR005184">
    <property type="entry name" value="DUF306_Meta_HslJ"/>
</dbReference>